<dbReference type="AlphaFoldDB" id="A0A0G3BUN7"/>
<dbReference type="EMBL" id="CP011371">
    <property type="protein sequence ID" value="AKJ31081.1"/>
    <property type="molecule type" value="Genomic_DNA"/>
</dbReference>
<dbReference type="PATRIC" id="fig|413882.6.peg.4589"/>
<dbReference type="NCBIfam" id="TIGR02595">
    <property type="entry name" value="PEP_CTERM"/>
    <property type="match status" value="1"/>
</dbReference>
<dbReference type="KEGG" id="pbh:AAW51_4390"/>
<dbReference type="Pfam" id="PF07589">
    <property type="entry name" value="PEP-CTERM"/>
    <property type="match status" value="1"/>
</dbReference>
<feature type="chain" id="PRO_5002552115" description="Ice-binding protein C-terminal domain-containing protein" evidence="1">
    <location>
        <begin position="37"/>
        <end position="860"/>
    </location>
</feature>
<accession>A0A0G3BUN7</accession>
<evidence type="ECO:0000313" key="4">
    <source>
        <dbReference type="Proteomes" id="UP000035352"/>
    </source>
</evidence>
<name>A0A0G3BUN7_9BURK</name>
<evidence type="ECO:0000313" key="3">
    <source>
        <dbReference type="EMBL" id="AKJ31081.1"/>
    </source>
</evidence>
<reference evidence="3 4" key="1">
    <citation type="submission" date="2015-05" db="EMBL/GenBank/DDBJ databases">
        <authorList>
            <person name="Tang B."/>
            <person name="Yu Y."/>
        </authorList>
    </citation>
    <scope>NUCLEOTIDE SEQUENCE [LARGE SCALE GENOMIC DNA]</scope>
    <source>
        <strain evidence="3 4">DSM 7029</strain>
    </source>
</reference>
<dbReference type="Proteomes" id="UP000035352">
    <property type="component" value="Chromosome"/>
</dbReference>
<feature type="domain" description="Ice-binding protein C-terminal" evidence="2">
    <location>
        <begin position="833"/>
        <end position="855"/>
    </location>
</feature>
<keyword evidence="4" id="KW-1185">Reference proteome</keyword>
<sequence>MIQPVDRRTARARRTLARRRIALACAAFCCVGTAGAADFNWTGGGGPGASFWDVAANWSPSVPAGVEARLLLGAYNTTLRSGLFDVGSVQGTGTLTVSGGELRLNGAASTLGIFRMNGGRVSSPGPLTVQEFHWNAGEFSPDFGGPTTQIVVNGNASFGNGGNKYMGYQSTLELRGRSRWLDGQSSLSLQGTLNVGSTGRLEDVASSGDHYLEVGTAFRNAGVYEKAGRGRTDISLAGATFDNAGTLFVRQGTLAVQGTPSGEWRNTGVIDVGSGAALSMDLFRYEVLEHSGTVRVNGKATFSVDWSGLLSTGDWTVGRGGSLVFKNDGFDERGMPIEFLRGTLRNDGKVTFDGGRTSFRNGVALAGNMVELRNAAKVSTDTAVNVALLRIGGTVPMSNGPDVWGSFSAPDIRVNEFDWGVADLHVPGRITVTGNARLHGGAVSYTTDGNGNVEPGYSKVVNGWLSLGHASWSGETDIAGSGRISVASRRVFIDETAANLDANNGGRPIRLGVARFDNNGTYRKIGAGTTESTGTFNNAGTLRVEGTGQMIFSGTLNNTGTLEARGARIDVRGSLAQWSAADRRLTGGTYLSNGNVIGLNLGSAAGIARNSARIELRGAAARLFNNHGGVDREALASLTLNDGSLRVLEGASVKTDAGLTNQGSIAVGEGSVLEVAGLYRQSGSRSQTWIDGLLQADSIEFAGGLWGAGLENAIGSASLTGAEVRFGSGRLDVDIAGAGSYDVVSISGHAVLGGTLFAEFSDAALAEGQYRVLTATGGLDGSFAILTNLDLAQYQVDAIYGGDHVDLRVTRVASAAGLSVGADVMAMGLPAAPVPEPETYALMAAGLALLVWRKRGLRRG</sequence>
<feature type="signal peptide" evidence="1">
    <location>
        <begin position="1"/>
        <end position="36"/>
    </location>
</feature>
<protein>
    <recommendedName>
        <fullName evidence="2">Ice-binding protein C-terminal domain-containing protein</fullName>
    </recommendedName>
</protein>
<dbReference type="RefSeq" id="WP_047196292.1">
    <property type="nucleotide sequence ID" value="NZ_CP011371.1"/>
</dbReference>
<organism evidence="3 4">
    <name type="scientific">Caldimonas brevitalea</name>
    <dbReference type="NCBI Taxonomy" id="413882"/>
    <lineage>
        <taxon>Bacteria</taxon>
        <taxon>Pseudomonadati</taxon>
        <taxon>Pseudomonadota</taxon>
        <taxon>Betaproteobacteria</taxon>
        <taxon>Burkholderiales</taxon>
        <taxon>Sphaerotilaceae</taxon>
        <taxon>Caldimonas</taxon>
    </lineage>
</organism>
<keyword evidence="1" id="KW-0732">Signal</keyword>
<evidence type="ECO:0000259" key="2">
    <source>
        <dbReference type="Pfam" id="PF07589"/>
    </source>
</evidence>
<dbReference type="InterPro" id="IPR013424">
    <property type="entry name" value="Ice-binding_C"/>
</dbReference>
<proteinExistence type="predicted"/>
<gene>
    <name evidence="3" type="ORF">AAW51_4390</name>
</gene>
<evidence type="ECO:0000256" key="1">
    <source>
        <dbReference type="SAM" id="SignalP"/>
    </source>
</evidence>
<dbReference type="OrthoDB" id="5666689at2"/>